<dbReference type="AlphaFoldDB" id="H2BWI7"/>
<dbReference type="OrthoDB" id="708275at2"/>
<evidence type="ECO:0000256" key="1">
    <source>
        <dbReference type="SAM" id="SignalP"/>
    </source>
</evidence>
<reference evidence="3" key="1">
    <citation type="journal article" date="2012" name="Stand. Genomic Sci.">
        <title>Genome sequence of the Antarctic rhodopsins-containing flavobacterium Gillisia limnaea type strain (R-8282(T)).</title>
        <authorList>
            <person name="Riedel T."/>
            <person name="Held B."/>
            <person name="Nolan M."/>
            <person name="Lucas S."/>
            <person name="Lapidus A."/>
            <person name="Tice H."/>
            <person name="Del Rio T.G."/>
            <person name="Cheng J.F."/>
            <person name="Han C."/>
            <person name="Tapia R."/>
            <person name="Goodwin L.A."/>
            <person name="Pitluck S."/>
            <person name="Liolios K."/>
            <person name="Mavromatis K."/>
            <person name="Pagani I."/>
            <person name="Ivanova N."/>
            <person name="Mikhailova N."/>
            <person name="Pati A."/>
            <person name="Chen A."/>
            <person name="Palaniappan K."/>
            <person name="Land M."/>
            <person name="Rohde M."/>
            <person name="Tindall B.J."/>
            <person name="Detter J.C."/>
            <person name="Goker M."/>
            <person name="Bristow J."/>
            <person name="Eisen J.A."/>
            <person name="Markowitz V."/>
            <person name="Hugenholtz P."/>
            <person name="Kyrpides N.C."/>
            <person name="Klenk H.P."/>
            <person name="Woyke T."/>
        </authorList>
    </citation>
    <scope>NUCLEOTIDE SEQUENCE [LARGE SCALE GENOMIC DNA]</scope>
    <source>
        <strain evidence="3">DSM 15749 / LMG 21470 / R-8282</strain>
    </source>
</reference>
<evidence type="ECO:0008006" key="4">
    <source>
        <dbReference type="Google" id="ProtNLM"/>
    </source>
</evidence>
<keyword evidence="1" id="KW-0732">Signal</keyword>
<protein>
    <recommendedName>
        <fullName evidence="4">Lipoprotein</fullName>
    </recommendedName>
</protein>
<organism evidence="2 3">
    <name type="scientific">Gillisia limnaea (strain DSM 15749 / LMG 21470 / R-8282)</name>
    <dbReference type="NCBI Taxonomy" id="865937"/>
    <lineage>
        <taxon>Bacteria</taxon>
        <taxon>Pseudomonadati</taxon>
        <taxon>Bacteroidota</taxon>
        <taxon>Flavobacteriia</taxon>
        <taxon>Flavobacteriales</taxon>
        <taxon>Flavobacteriaceae</taxon>
        <taxon>Gillisia</taxon>
    </lineage>
</organism>
<evidence type="ECO:0000313" key="3">
    <source>
        <dbReference type="Proteomes" id="UP000003844"/>
    </source>
</evidence>
<dbReference type="PROSITE" id="PS51257">
    <property type="entry name" value="PROKAR_LIPOPROTEIN"/>
    <property type="match status" value="1"/>
</dbReference>
<keyword evidence="3" id="KW-1185">Reference proteome</keyword>
<accession>H2BWI7</accession>
<evidence type="ECO:0000313" key="2">
    <source>
        <dbReference type="EMBL" id="EHQ01930.1"/>
    </source>
</evidence>
<dbReference type="RefSeq" id="WP_006988247.1">
    <property type="nucleotide sequence ID" value="NZ_JH594606.1"/>
</dbReference>
<proteinExistence type="predicted"/>
<dbReference type="EMBL" id="JH594606">
    <property type="protein sequence ID" value="EHQ01930.1"/>
    <property type="molecule type" value="Genomic_DNA"/>
</dbReference>
<feature type="chain" id="PRO_5003560453" description="Lipoprotein" evidence="1">
    <location>
        <begin position="23"/>
        <end position="126"/>
    </location>
</feature>
<feature type="signal peptide" evidence="1">
    <location>
        <begin position="1"/>
        <end position="22"/>
    </location>
</feature>
<dbReference type="STRING" id="865937.Gilli_1262"/>
<sequence>MKKLVLTCLLTAFIAFSGCNSAEENLPAEGIAWELVETKVSIGGLTEFTPTDKIESIEFLSNNKVRNTNGWCGEGSPQIAEYAEGVITTNCNRTGKLNFKIDGTIMIVSNPACIEGCDYKYQKVKK</sequence>
<dbReference type="Proteomes" id="UP000003844">
    <property type="component" value="Unassembled WGS sequence"/>
</dbReference>
<name>H2BWI7_GILLR</name>
<gene>
    <name evidence="2" type="ORF">Gilli_1262</name>
</gene>
<dbReference type="HOGENOM" id="CLU_1978360_0_0_10"/>